<evidence type="ECO:0000256" key="1">
    <source>
        <dbReference type="SAM" id="MobiDB-lite"/>
    </source>
</evidence>
<reference evidence="2 3" key="1">
    <citation type="journal article" date="2019" name="Sci. Rep.">
        <title>Colletotrichum shisoi sp. nov., an anthracnose pathogen of Perilla frutescens in Japan: molecular phylogenetic, morphological and genomic evidence.</title>
        <authorList>
            <person name="Gan P."/>
            <person name="Tsushima A."/>
            <person name="Hiroyama R."/>
            <person name="Narusaka M."/>
            <person name="Takano Y."/>
            <person name="Narusaka Y."/>
            <person name="Kawaradani M."/>
            <person name="Damm U."/>
            <person name="Shirasu K."/>
        </authorList>
    </citation>
    <scope>NUCLEOTIDE SEQUENCE [LARGE SCALE GENOMIC DNA]</scope>
    <source>
        <strain evidence="2 3">PG-2018a</strain>
    </source>
</reference>
<dbReference type="AlphaFoldDB" id="A0A5Q4BM38"/>
<keyword evidence="3" id="KW-1185">Reference proteome</keyword>
<name>A0A5Q4BM38_9PEZI</name>
<feature type="region of interest" description="Disordered" evidence="1">
    <location>
        <begin position="1"/>
        <end position="129"/>
    </location>
</feature>
<gene>
    <name evidence="2" type="ORF">CSHISOI_07422</name>
</gene>
<organism evidence="2 3">
    <name type="scientific">Colletotrichum shisoi</name>
    <dbReference type="NCBI Taxonomy" id="2078593"/>
    <lineage>
        <taxon>Eukaryota</taxon>
        <taxon>Fungi</taxon>
        <taxon>Dikarya</taxon>
        <taxon>Ascomycota</taxon>
        <taxon>Pezizomycotina</taxon>
        <taxon>Sordariomycetes</taxon>
        <taxon>Hypocreomycetidae</taxon>
        <taxon>Glomerellales</taxon>
        <taxon>Glomerellaceae</taxon>
        <taxon>Colletotrichum</taxon>
        <taxon>Colletotrichum destructivum species complex</taxon>
    </lineage>
</organism>
<dbReference type="Proteomes" id="UP000326340">
    <property type="component" value="Unassembled WGS sequence"/>
</dbReference>
<dbReference type="OrthoDB" id="4850003at2759"/>
<evidence type="ECO:0000313" key="2">
    <source>
        <dbReference type="EMBL" id="TQN68045.1"/>
    </source>
</evidence>
<feature type="compositionally biased region" description="Basic and acidic residues" evidence="1">
    <location>
        <begin position="59"/>
        <end position="86"/>
    </location>
</feature>
<comment type="caution">
    <text evidence="2">The sequence shown here is derived from an EMBL/GenBank/DDBJ whole genome shotgun (WGS) entry which is preliminary data.</text>
</comment>
<evidence type="ECO:0000313" key="3">
    <source>
        <dbReference type="Proteomes" id="UP000326340"/>
    </source>
</evidence>
<dbReference type="EMBL" id="PUHP01000780">
    <property type="protein sequence ID" value="TQN68045.1"/>
    <property type="molecule type" value="Genomic_DNA"/>
</dbReference>
<accession>A0A5Q4BM38</accession>
<feature type="compositionally biased region" description="Low complexity" evidence="1">
    <location>
        <begin position="29"/>
        <end position="41"/>
    </location>
</feature>
<proteinExistence type="predicted"/>
<feature type="compositionally biased region" description="Basic residues" evidence="1">
    <location>
        <begin position="15"/>
        <end position="26"/>
    </location>
</feature>
<protein>
    <submittedName>
        <fullName evidence="2">Uncharacterized protein</fullName>
    </submittedName>
</protein>
<feature type="compositionally biased region" description="Basic and acidic residues" evidence="1">
    <location>
        <begin position="1"/>
        <end position="14"/>
    </location>
</feature>
<sequence>MSYSRRDSRDEYPPRRHHHHRHHHHNTPAYSDYSSRASDYSPTRDLGAVTHTHHATTRRSQDDLYEIERNRPRARDLSREYEEQRPHPQPHPRSRSNHDSKHHHGHERHRDHGRSSKRRPSSSGANWTQAAVAAASAGIIEAGLARHDGDRTARVLTAAASAGAIEAVAGGKHEKPHRQWEHVVGSTVGGLVVNRVAHGSGRHH</sequence>
<feature type="compositionally biased region" description="Basic residues" evidence="1">
    <location>
        <begin position="88"/>
        <end position="107"/>
    </location>
</feature>